<name>A0A841FPP8_9ACTN</name>
<dbReference type="SUPFAM" id="SSF50447">
    <property type="entry name" value="Translation proteins"/>
    <property type="match status" value="1"/>
</dbReference>
<dbReference type="InterPro" id="IPR009000">
    <property type="entry name" value="Transl_B-barrel_sf"/>
</dbReference>
<dbReference type="Gene3D" id="3.40.50.300">
    <property type="entry name" value="P-loop containing nucleotide triphosphate hydrolases"/>
    <property type="match status" value="1"/>
</dbReference>
<accession>A0A841FPP8</accession>
<dbReference type="SUPFAM" id="SSF54211">
    <property type="entry name" value="Ribosomal protein S5 domain 2-like"/>
    <property type="match status" value="1"/>
</dbReference>
<dbReference type="InterPro" id="IPR035647">
    <property type="entry name" value="EFG_III/V"/>
</dbReference>
<feature type="domain" description="Tr-type G" evidence="4">
    <location>
        <begin position="1"/>
        <end position="242"/>
    </location>
</feature>
<evidence type="ECO:0000256" key="1">
    <source>
        <dbReference type="ARBA" id="ARBA00022741"/>
    </source>
</evidence>
<dbReference type="PROSITE" id="PS51722">
    <property type="entry name" value="G_TR_2"/>
    <property type="match status" value="1"/>
</dbReference>
<dbReference type="Pfam" id="PF03764">
    <property type="entry name" value="EFG_IV"/>
    <property type="match status" value="1"/>
</dbReference>
<dbReference type="GO" id="GO:0006412">
    <property type="term" value="P:translation"/>
    <property type="evidence" value="ECO:0007669"/>
    <property type="project" value="UniProtKB-KW"/>
</dbReference>
<evidence type="ECO:0000256" key="3">
    <source>
        <dbReference type="ARBA" id="ARBA00023134"/>
    </source>
</evidence>
<dbReference type="Proteomes" id="UP000548476">
    <property type="component" value="Unassembled WGS sequence"/>
</dbReference>
<dbReference type="CDD" id="cd04168">
    <property type="entry name" value="TetM_like"/>
    <property type="match status" value="1"/>
</dbReference>
<dbReference type="EMBL" id="JACHGT010000003">
    <property type="protein sequence ID" value="MBB6033930.1"/>
    <property type="molecule type" value="Genomic_DNA"/>
</dbReference>
<dbReference type="Pfam" id="PF22042">
    <property type="entry name" value="EF-G_D2"/>
    <property type="match status" value="1"/>
</dbReference>
<dbReference type="SUPFAM" id="SSF52540">
    <property type="entry name" value="P-loop containing nucleoside triphosphate hydrolases"/>
    <property type="match status" value="1"/>
</dbReference>
<dbReference type="CDD" id="cd03690">
    <property type="entry name" value="Tet_II"/>
    <property type="match status" value="1"/>
</dbReference>
<dbReference type="PROSITE" id="PS00301">
    <property type="entry name" value="G_TR_1"/>
    <property type="match status" value="1"/>
</dbReference>
<dbReference type="SUPFAM" id="SSF54980">
    <property type="entry name" value="EF-G C-terminal domain-like"/>
    <property type="match status" value="2"/>
</dbReference>
<dbReference type="InterPro" id="IPR041095">
    <property type="entry name" value="EFG_II"/>
</dbReference>
<reference evidence="5 6" key="1">
    <citation type="submission" date="2020-08" db="EMBL/GenBank/DDBJ databases">
        <title>Genomic Encyclopedia of Type Strains, Phase IV (KMG-IV): sequencing the most valuable type-strain genomes for metagenomic binning, comparative biology and taxonomic classification.</title>
        <authorList>
            <person name="Goeker M."/>
        </authorList>
    </citation>
    <scope>NUCLEOTIDE SEQUENCE [LARGE SCALE GENOMIC DNA]</scope>
    <source>
        <strain evidence="5 6">YIM 65646</strain>
    </source>
</reference>
<dbReference type="Pfam" id="PF00009">
    <property type="entry name" value="GTP_EFTU"/>
    <property type="match status" value="1"/>
</dbReference>
<dbReference type="PRINTS" id="PR00315">
    <property type="entry name" value="ELONGATNFCT"/>
</dbReference>
<dbReference type="NCBIfam" id="TIGR00231">
    <property type="entry name" value="small_GTP"/>
    <property type="match status" value="1"/>
</dbReference>
<dbReference type="Gene3D" id="2.40.30.10">
    <property type="entry name" value="Translation factors"/>
    <property type="match status" value="1"/>
</dbReference>
<organism evidence="5 6">
    <name type="scientific">Phytomonospora endophytica</name>
    <dbReference type="NCBI Taxonomy" id="714109"/>
    <lineage>
        <taxon>Bacteria</taxon>
        <taxon>Bacillati</taxon>
        <taxon>Actinomycetota</taxon>
        <taxon>Actinomycetes</taxon>
        <taxon>Micromonosporales</taxon>
        <taxon>Micromonosporaceae</taxon>
        <taxon>Phytomonospora</taxon>
    </lineage>
</organism>
<protein>
    <submittedName>
        <fullName evidence="5">Ribosomal protection tetracycline resistance protein</fullName>
    </submittedName>
</protein>
<evidence type="ECO:0000313" key="6">
    <source>
        <dbReference type="Proteomes" id="UP000548476"/>
    </source>
</evidence>
<evidence type="ECO:0000313" key="5">
    <source>
        <dbReference type="EMBL" id="MBB6033930.1"/>
    </source>
</evidence>
<dbReference type="Pfam" id="PF00679">
    <property type="entry name" value="EFG_C"/>
    <property type="match status" value="1"/>
</dbReference>
<dbReference type="InterPro" id="IPR053905">
    <property type="entry name" value="EF-G-like_DII"/>
</dbReference>
<keyword evidence="6" id="KW-1185">Reference proteome</keyword>
<keyword evidence="1" id="KW-0547">Nucleotide-binding</keyword>
<proteinExistence type="predicted"/>
<dbReference type="InterPro" id="IPR031157">
    <property type="entry name" value="G_TR_CS"/>
</dbReference>
<keyword evidence="3" id="KW-0342">GTP-binding</keyword>
<dbReference type="AlphaFoldDB" id="A0A841FPP8"/>
<sequence>MRTLNLGILAHVDAGKTSLTERLLYAAGVIDAVGSVDDGSTQTDSMALERQRGITIKSAVVSFALGDTTVNLIDTPGHPDFIAEVERVLSVLDGAVLVVSAVEGVQPQTRVLMRTLKRLRIPTLIFVNKIDRGGADPERGIAGITAKLSPAVIAMGSTVAPGSRSARHVPFDVPDAEVLADHDDGFLAAWLDGGLTPERVHGELAVQTSRSLVHPVYTGSAVTGAGVESLTEGIRTLLPPAAGDAQAPVSGSVFKIERGPTGDKIAYVRLFTGTVRTRDRLRFGTREEAKVTGIRVFADGGDERADEVRAGRIAKLWGLGDVRIGDTVGETPPGAAGRRHFSPPSLETVVVPVRAADKGAMHAALAQLAEQDPLIDLRQDDVRGEVFVSLYGEVQKEVIEATLAEEFGVAVTFRETTTVHIERPVGTGESLEIIAKEPNPFLATVGLRVEAGPPGGGVDFRLGVELGSMPPSFFRAVEDTVRETLLQGIHGWRVTDVVVTMTRSGYWARQSHSHGSFDPSMSSTAGDFRNLTPLVLMDALRKAGTEVCEPMHRFHLEIPGDTLGAVLPVLARLRAVPQSTLTRGEVCELEGDIPAASVHDLEQRLPGIARGEGVLDSAFDHYEPVRGAVVPERSRTDGNPLNRREYLLQLTRRVA</sequence>
<evidence type="ECO:0000256" key="2">
    <source>
        <dbReference type="ARBA" id="ARBA00022917"/>
    </source>
</evidence>
<dbReference type="RefSeq" id="WP_184786778.1">
    <property type="nucleotide sequence ID" value="NZ_BONT01000013.1"/>
</dbReference>
<dbReference type="InterPro" id="IPR005517">
    <property type="entry name" value="Transl_elong_EFG/EF2_IV"/>
</dbReference>
<dbReference type="InterPro" id="IPR005225">
    <property type="entry name" value="Small_GTP-bd"/>
</dbReference>
<dbReference type="CDD" id="cd01684">
    <property type="entry name" value="Tet_like_IV"/>
    <property type="match status" value="1"/>
</dbReference>
<dbReference type="InterPro" id="IPR000640">
    <property type="entry name" value="EFG_V-like"/>
</dbReference>
<dbReference type="PANTHER" id="PTHR43261:SF1">
    <property type="entry name" value="RIBOSOME-RELEASING FACTOR 2, MITOCHONDRIAL"/>
    <property type="match status" value="1"/>
</dbReference>
<dbReference type="GO" id="GO:0032790">
    <property type="term" value="P:ribosome disassembly"/>
    <property type="evidence" value="ECO:0007669"/>
    <property type="project" value="TreeGrafter"/>
</dbReference>
<dbReference type="GO" id="GO:0005525">
    <property type="term" value="F:GTP binding"/>
    <property type="evidence" value="ECO:0007669"/>
    <property type="project" value="UniProtKB-KW"/>
</dbReference>
<dbReference type="Gene3D" id="3.30.70.870">
    <property type="entry name" value="Elongation Factor G (Translational Gtpase), domain 3"/>
    <property type="match status" value="1"/>
</dbReference>
<gene>
    <name evidence="5" type="ORF">HNR73_001780</name>
</gene>
<dbReference type="InterPro" id="IPR000795">
    <property type="entry name" value="T_Tr_GTP-bd_dom"/>
</dbReference>
<dbReference type="InterPro" id="IPR014721">
    <property type="entry name" value="Ribsml_uS5_D2-typ_fold_subgr"/>
</dbReference>
<evidence type="ECO:0000259" key="4">
    <source>
        <dbReference type="PROSITE" id="PS51722"/>
    </source>
</evidence>
<dbReference type="GO" id="GO:0003924">
    <property type="term" value="F:GTPase activity"/>
    <property type="evidence" value="ECO:0007669"/>
    <property type="project" value="InterPro"/>
</dbReference>
<comment type="caution">
    <text evidence="5">The sequence shown here is derived from an EMBL/GenBank/DDBJ whole genome shotgun (WGS) entry which is preliminary data.</text>
</comment>
<keyword evidence="2" id="KW-0648">Protein biosynthesis</keyword>
<dbReference type="Gene3D" id="3.30.230.10">
    <property type="match status" value="1"/>
</dbReference>
<dbReference type="PRINTS" id="PR01037">
    <property type="entry name" value="TCRTETOQM"/>
</dbReference>
<dbReference type="SMART" id="SM00889">
    <property type="entry name" value="EFG_IV"/>
    <property type="match status" value="1"/>
</dbReference>
<dbReference type="Pfam" id="PF14492">
    <property type="entry name" value="EFG_III"/>
    <property type="match status" value="1"/>
</dbReference>
<dbReference type="PANTHER" id="PTHR43261">
    <property type="entry name" value="TRANSLATION ELONGATION FACTOR G-RELATED"/>
    <property type="match status" value="1"/>
</dbReference>
<dbReference type="InterPro" id="IPR020568">
    <property type="entry name" value="Ribosomal_Su5_D2-typ_SF"/>
</dbReference>
<dbReference type="InterPro" id="IPR027417">
    <property type="entry name" value="P-loop_NTPase"/>
</dbReference>